<dbReference type="Proteomes" id="UP001171751">
    <property type="component" value="Unassembled WGS sequence"/>
</dbReference>
<comment type="caution">
    <text evidence="2">The sequence shown here is derived from an EMBL/GenBank/DDBJ whole genome shotgun (WGS) entry which is preliminary data.</text>
</comment>
<keyword evidence="3" id="KW-1185">Reference proteome</keyword>
<evidence type="ECO:0000259" key="1">
    <source>
        <dbReference type="Pfam" id="PF00149"/>
    </source>
</evidence>
<dbReference type="Gene3D" id="3.60.21.10">
    <property type="match status" value="1"/>
</dbReference>
<reference evidence="2" key="1">
    <citation type="submission" date="2023-07" db="EMBL/GenBank/DDBJ databases">
        <title>Between Cages and Wild: Unraveling the Impact of Captivity on Animal Microbiomes and Antimicrobial Resistance.</title>
        <authorList>
            <person name="Schmartz G.P."/>
            <person name="Rehner J."/>
            <person name="Schuff M.J."/>
            <person name="Becker S.L."/>
            <person name="Kravczyk M."/>
            <person name="Gurevich A."/>
            <person name="Francke R."/>
            <person name="Mueller R."/>
            <person name="Keller V."/>
            <person name="Keller A."/>
        </authorList>
    </citation>
    <scope>NUCLEOTIDE SEQUENCE</scope>
    <source>
        <strain evidence="2">S39M_St_73</strain>
    </source>
</reference>
<dbReference type="Pfam" id="PF00149">
    <property type="entry name" value="Metallophos"/>
    <property type="match status" value="1"/>
</dbReference>
<evidence type="ECO:0000313" key="3">
    <source>
        <dbReference type="Proteomes" id="UP001171751"/>
    </source>
</evidence>
<dbReference type="InterPro" id="IPR029052">
    <property type="entry name" value="Metallo-depent_PP-like"/>
</dbReference>
<feature type="domain" description="Calcineurin-like phosphoesterase" evidence="1">
    <location>
        <begin position="10"/>
        <end position="140"/>
    </location>
</feature>
<protein>
    <submittedName>
        <fullName evidence="2">Metallophosphoesterase</fullName>
    </submittedName>
</protein>
<dbReference type="AlphaFoldDB" id="A0AA43ZS94"/>
<dbReference type="InterPro" id="IPR004843">
    <property type="entry name" value="Calcineurin-like_PHP"/>
</dbReference>
<dbReference type="SUPFAM" id="SSF56300">
    <property type="entry name" value="Metallo-dependent phosphatases"/>
    <property type="match status" value="1"/>
</dbReference>
<sequence>MKIEKFEAYKVFFTSDTHFNHAKIIEYCSRPFSEVKEMNEVMIANWNRVVQPDDHVFHLGDFAMGGVEEWNSILNRLNGKIHLILGNHDLRTVSQGCPERFVEVTMQKIIIIGKRQILLNHYPLLCYSGADKKTWQLFGHVHTNKNNIGSDAGRLQLLFPTQYDVGVDNNDYTPVSFEKIRDVVIRLKNNKKIEGEYNHRKEHQELAERYANVKLDRIPPRSEWYTVEELRAELHKEIIELYSKDGNTILG</sequence>
<dbReference type="EMBL" id="JAUNQW010000029">
    <property type="protein sequence ID" value="MDO5457860.1"/>
    <property type="molecule type" value="Genomic_DNA"/>
</dbReference>
<gene>
    <name evidence="2" type="ORF">Q4F26_05875</name>
</gene>
<proteinExistence type="predicted"/>
<evidence type="ECO:0000313" key="2">
    <source>
        <dbReference type="EMBL" id="MDO5457860.1"/>
    </source>
</evidence>
<name>A0AA43ZS94_9LACT</name>
<dbReference type="GO" id="GO:0016787">
    <property type="term" value="F:hydrolase activity"/>
    <property type="evidence" value="ECO:0007669"/>
    <property type="project" value="InterPro"/>
</dbReference>
<accession>A0AA43ZS94</accession>
<dbReference type="CDD" id="cd07390">
    <property type="entry name" value="MPP_AQ1575"/>
    <property type="match status" value="1"/>
</dbReference>
<organism evidence="2 3">
    <name type="scientific">Atopococcus tabaci</name>
    <dbReference type="NCBI Taxonomy" id="269774"/>
    <lineage>
        <taxon>Bacteria</taxon>
        <taxon>Bacillati</taxon>
        <taxon>Bacillota</taxon>
        <taxon>Bacilli</taxon>
        <taxon>Lactobacillales</taxon>
        <taxon>Carnobacteriaceae</taxon>
        <taxon>Atopococcus</taxon>
    </lineage>
</organism>